<proteinExistence type="predicted"/>
<feature type="domain" description="FRG" evidence="1">
    <location>
        <begin position="72"/>
        <end position="191"/>
    </location>
</feature>
<reference evidence="2 3" key="2">
    <citation type="journal article" date="2016" name="Int. J. Syst. Evol. Microbiol.">
        <title>Lutibacter profundi sp. nov., isolated from a deep-sea hydrothermal system on the Arctic Mid-Ocean Ridge and emended description of the genus Lutibacter.</title>
        <authorList>
            <person name="Le Moine Bauer S."/>
            <person name="Roalkvam I."/>
            <person name="Steen I.H."/>
            <person name="Dahle H."/>
        </authorList>
    </citation>
    <scope>NUCLEOTIDE SEQUENCE [LARGE SCALE GENOMIC DNA]</scope>
    <source>
        <strain evidence="2 3">LP1</strain>
    </source>
</reference>
<dbReference type="InterPro" id="IPR014966">
    <property type="entry name" value="FRG-dom"/>
</dbReference>
<reference evidence="3" key="1">
    <citation type="submission" date="2015-12" db="EMBL/GenBank/DDBJ databases">
        <title>Complete genome sequence of Lutibacter profundus strain LP1.</title>
        <authorList>
            <person name="Wissuwa J."/>
            <person name="Le Moine Bauer S."/>
            <person name="Stokke R."/>
            <person name="Dahle H."/>
            <person name="Steen I.H."/>
        </authorList>
    </citation>
    <scope>NUCLEOTIDE SEQUENCE [LARGE SCALE GENOMIC DNA]</scope>
    <source>
        <strain evidence="3">LP1</strain>
    </source>
</reference>
<evidence type="ECO:0000259" key="1">
    <source>
        <dbReference type="SMART" id="SM00901"/>
    </source>
</evidence>
<gene>
    <name evidence="2" type="ORF">Lupro_02915</name>
</gene>
<accession>A0A0X8G602</accession>
<dbReference type="Pfam" id="PF08867">
    <property type="entry name" value="FRG"/>
    <property type="match status" value="1"/>
</dbReference>
<protein>
    <recommendedName>
        <fullName evidence="1">FRG domain-containing protein</fullName>
    </recommendedName>
</protein>
<evidence type="ECO:0000313" key="3">
    <source>
        <dbReference type="Proteomes" id="UP000059672"/>
    </source>
</evidence>
<dbReference type="SMART" id="SM00901">
    <property type="entry name" value="FRG"/>
    <property type="match status" value="1"/>
</dbReference>
<dbReference type="KEGG" id="lut:Lupro_02915"/>
<dbReference type="Proteomes" id="UP000059672">
    <property type="component" value="Chromosome"/>
</dbReference>
<dbReference type="EMBL" id="CP013355">
    <property type="protein sequence ID" value="AMC10268.1"/>
    <property type="molecule type" value="Genomic_DNA"/>
</dbReference>
<evidence type="ECO:0000313" key="2">
    <source>
        <dbReference type="EMBL" id="AMC10268.1"/>
    </source>
</evidence>
<sequence>MKKIEGELYSHHQKDVYFPEGSFLEKGFKISKRKEWNKFGGTVNKVRASDGYPIQNFRNLIDEVALVTLNNRSFEMFYRGQSTDYLNNQGKYFSDRKKKSKIHPSICRPNKKEDGTLKYSIRQTEIQERYNRLYGLIDFINQKKRGKFPNEYYMSLFQHYDILPTPLIDITQSLRVAASFALKKNQIGYIYVFGLPYPNQSISYFTDLGIVLLKLQNIVSVKAIRPRYQEGYLVGKFPFSESKTIGDDLSNRMIAKFKIDNRSENFWDKDFMPMPEKILYPKDDEIEKELKEYKTEFDKKYYS</sequence>
<dbReference type="OrthoDB" id="1091301at2"/>
<organism evidence="2 3">
    <name type="scientific">Lutibacter profundi</name>
    <dbReference type="NCBI Taxonomy" id="1622118"/>
    <lineage>
        <taxon>Bacteria</taxon>
        <taxon>Pseudomonadati</taxon>
        <taxon>Bacteroidota</taxon>
        <taxon>Flavobacteriia</taxon>
        <taxon>Flavobacteriales</taxon>
        <taxon>Flavobacteriaceae</taxon>
        <taxon>Lutibacter</taxon>
    </lineage>
</organism>
<dbReference type="RefSeq" id="WP_068206122.1">
    <property type="nucleotide sequence ID" value="NZ_CP013355.1"/>
</dbReference>
<dbReference type="AlphaFoldDB" id="A0A0X8G602"/>
<name>A0A0X8G602_9FLAO</name>
<keyword evidence="3" id="KW-1185">Reference proteome</keyword>